<evidence type="ECO:0000259" key="5">
    <source>
        <dbReference type="Pfam" id="PF08531"/>
    </source>
</evidence>
<dbReference type="SUPFAM" id="SSF48208">
    <property type="entry name" value="Six-hairpin glycosidases"/>
    <property type="match status" value="1"/>
</dbReference>
<dbReference type="Pfam" id="PF08531">
    <property type="entry name" value="Bac_rhamnosid_N"/>
    <property type="match status" value="1"/>
</dbReference>
<evidence type="ECO:0000256" key="1">
    <source>
        <dbReference type="ARBA" id="ARBA00001445"/>
    </source>
</evidence>
<feature type="domain" description="Alpha-L-rhamnosidase concanavalin-like" evidence="4">
    <location>
        <begin position="524"/>
        <end position="623"/>
    </location>
</feature>
<comment type="catalytic activity">
    <reaction evidence="1">
        <text>Hydrolysis of terminal non-reducing alpha-L-rhamnose residues in alpha-L-rhamnosides.</text>
        <dbReference type="EC" id="3.2.1.40"/>
    </reaction>
</comment>
<comment type="caution">
    <text evidence="8">The sequence shown here is derived from an EMBL/GenBank/DDBJ whole genome shotgun (WGS) entry which is preliminary data.</text>
</comment>
<dbReference type="Gene3D" id="2.60.120.260">
    <property type="entry name" value="Galactose-binding domain-like"/>
    <property type="match status" value="3"/>
</dbReference>
<feature type="domain" description="Alpha-L-rhamnosidase six-hairpin glycosidase" evidence="6">
    <location>
        <begin position="634"/>
        <end position="965"/>
    </location>
</feature>
<feature type="domain" description="Bacterial alpha-L-rhamnosidase N-terminal" evidence="5">
    <location>
        <begin position="341"/>
        <end position="511"/>
    </location>
</feature>
<dbReference type="EMBL" id="JAVDRL010000009">
    <property type="protein sequence ID" value="MDR6532400.1"/>
    <property type="molecule type" value="Genomic_DNA"/>
</dbReference>
<sequence length="1069" mass="116338">MAAARSRSGLDRRQVLTAAGLGAGASATSAQAATPQVRVAAPRVDSLENPLGLDNRRPRFSWALEAGAARDVKQTVYRVTVASNPEALRAGGSLLWDSGKIASDRSLDVAYEGPPLASGQRCWWRVEAWVQDDRPARPSTPACWEMGLLDPADWTAGWLEAEPEAMRQERLEGVHWIWGETDDAGPRRFRWRFDLPEGVKAARVTVSAKDSLAGLWLDGVSLIKPGDRTAWGQGPSFALPDLSPGAHVLAVEVGLRLDEPRPVIGGALAAMLRLTLADGREVRVHAKDGWRTTLDAPEAWQARAHDDSAWSKAGPARIVPPCHPWVTGPAVQLRRAFRLDKPVARARLYATALGGYEARLNGRKIGDGVLAPESTDFRTRALYRTYEVTGLLRTGDNVLGAIVGDGWFASPFGFLDMRYAFGPPPRRFSALLDVEHKDGTRTRIETDGQGWRLAASPVVLSEIYDGETYDARLEQAGWDAPGFDDEGWSAARLGETPPCRLAAHVAPPIRPIQTVKIRKVSEPAPGVRILDFGQNVAGWCRIKVKGPAGTAVTLRFAEALRPDGTLNTTSNRRALQTDTYILRGDPAGETFEPRFTFHGFRYVEVTGWPGAFSAEAVEGVVLHSDAALSGAARIDHPLIQAIWRNTLWSQRGNFLGVPTDCPQRDERMGWTGDAQIFWDAAAFNMDVDAFTRRFMGDIRAGQSATGEMPDTAPFWALGQNTPGWADAAVILPWTVWRRYGDTAVIDENWAAMDRWSGRLLETNRDHVWRNGRGMDYGDWLSVDARSRADVTTPKTLVSTAYWAWSTDLLAQMAQASGRTADAARLEALHAAIKEAFVREFVRPDGGVGNDSQTSHILALRFGLVPPALRAASAGRLAADIRRRGTKLSTGFIGTPYILDALADHGHADLAYGLLLQTNLPSWGYQVSQGATTVFERWDGIKDGVVTGSLNHYAFGAVCGFLWRRVIGIDALEPGFKTIAFRPLVDPRLPGAAGTYESAMGRIACAWRRTGDGLAVDVTVPANATARVHLPALPGATVREGRRAITSLQRTETEAIVQVGSGSYAFTVTA</sequence>
<dbReference type="Proteomes" id="UP001262754">
    <property type="component" value="Unassembled WGS sequence"/>
</dbReference>
<keyword evidence="8" id="KW-0326">Glycosidase</keyword>
<dbReference type="Gene3D" id="1.50.10.10">
    <property type="match status" value="1"/>
</dbReference>
<dbReference type="PIRSF" id="PIRSF010631">
    <property type="entry name" value="A-rhamnsds"/>
    <property type="match status" value="1"/>
</dbReference>
<dbReference type="PANTHER" id="PTHR33307">
    <property type="entry name" value="ALPHA-RHAMNOSIDASE (EUROFUNG)"/>
    <property type="match status" value="1"/>
</dbReference>
<gene>
    <name evidence="8" type="ORF">J2800_003158</name>
</gene>
<dbReference type="InterPro" id="IPR013783">
    <property type="entry name" value="Ig-like_fold"/>
</dbReference>
<dbReference type="InterPro" id="IPR016007">
    <property type="entry name" value="Alpha_rhamnosid"/>
</dbReference>
<dbReference type="Gene3D" id="2.60.40.10">
    <property type="entry name" value="Immunoglobulins"/>
    <property type="match status" value="1"/>
</dbReference>
<protein>
    <recommendedName>
        <fullName evidence="2">alpha-L-rhamnosidase</fullName>
        <ecNumber evidence="2">3.2.1.40</ecNumber>
    </recommendedName>
</protein>
<dbReference type="InterPro" id="IPR008928">
    <property type="entry name" value="6-hairpin_glycosidase_sf"/>
</dbReference>
<dbReference type="InterPro" id="IPR006311">
    <property type="entry name" value="TAT_signal"/>
</dbReference>
<dbReference type="InterPro" id="IPR035396">
    <property type="entry name" value="Bac_rhamnosid6H"/>
</dbReference>
<evidence type="ECO:0000256" key="3">
    <source>
        <dbReference type="ARBA" id="ARBA00022801"/>
    </source>
</evidence>
<keyword evidence="3 8" id="KW-0378">Hydrolase</keyword>
<dbReference type="Pfam" id="PF17389">
    <property type="entry name" value="Bac_rhamnosid6H"/>
    <property type="match status" value="1"/>
</dbReference>
<accession>A0ABU1N1U4</accession>
<dbReference type="PROSITE" id="PS51318">
    <property type="entry name" value="TAT"/>
    <property type="match status" value="1"/>
</dbReference>
<dbReference type="Pfam" id="PF17390">
    <property type="entry name" value="Bac_rhamnosid_C"/>
    <property type="match status" value="1"/>
</dbReference>
<dbReference type="InterPro" id="IPR012341">
    <property type="entry name" value="6hp_glycosidase-like_sf"/>
</dbReference>
<dbReference type="InterPro" id="IPR013737">
    <property type="entry name" value="Bac_rhamnosid_N"/>
</dbReference>
<evidence type="ECO:0000259" key="7">
    <source>
        <dbReference type="Pfam" id="PF17390"/>
    </source>
</evidence>
<dbReference type="InterPro" id="IPR035398">
    <property type="entry name" value="Bac_rhamnosid_C"/>
</dbReference>
<dbReference type="PANTHER" id="PTHR33307:SF6">
    <property type="entry name" value="ALPHA-RHAMNOSIDASE (EUROFUNG)-RELATED"/>
    <property type="match status" value="1"/>
</dbReference>
<dbReference type="Gene3D" id="2.60.420.10">
    <property type="entry name" value="Maltose phosphorylase, domain 3"/>
    <property type="match status" value="1"/>
</dbReference>
<dbReference type="RefSeq" id="WP_310032917.1">
    <property type="nucleotide sequence ID" value="NZ_JAVDRL010000009.1"/>
</dbReference>
<evidence type="ECO:0000256" key="2">
    <source>
        <dbReference type="ARBA" id="ARBA00012652"/>
    </source>
</evidence>
<keyword evidence="9" id="KW-1185">Reference proteome</keyword>
<dbReference type="Pfam" id="PF25788">
    <property type="entry name" value="Ig_Rha78A_N"/>
    <property type="match status" value="1"/>
</dbReference>
<evidence type="ECO:0000313" key="9">
    <source>
        <dbReference type="Proteomes" id="UP001262754"/>
    </source>
</evidence>
<reference evidence="8 9" key="1">
    <citation type="submission" date="2023-07" db="EMBL/GenBank/DDBJ databases">
        <title>Sorghum-associated microbial communities from plants grown in Nebraska, USA.</title>
        <authorList>
            <person name="Schachtman D."/>
        </authorList>
    </citation>
    <scope>NUCLEOTIDE SEQUENCE [LARGE SCALE GENOMIC DNA]</scope>
    <source>
        <strain evidence="8 9">DS2154</strain>
    </source>
</reference>
<proteinExistence type="predicted"/>
<dbReference type="InterPro" id="IPR008902">
    <property type="entry name" value="Rhamnosid_concanavalin"/>
</dbReference>
<evidence type="ECO:0000313" key="8">
    <source>
        <dbReference type="EMBL" id="MDR6532400.1"/>
    </source>
</evidence>
<evidence type="ECO:0000259" key="6">
    <source>
        <dbReference type="Pfam" id="PF17389"/>
    </source>
</evidence>
<organism evidence="8 9">
    <name type="scientific">Caulobacter rhizosphaerae</name>
    <dbReference type="NCBI Taxonomy" id="2010972"/>
    <lineage>
        <taxon>Bacteria</taxon>
        <taxon>Pseudomonadati</taxon>
        <taxon>Pseudomonadota</taxon>
        <taxon>Alphaproteobacteria</taxon>
        <taxon>Caulobacterales</taxon>
        <taxon>Caulobacteraceae</taxon>
        <taxon>Caulobacter</taxon>
    </lineage>
</organism>
<dbReference type="EC" id="3.2.1.40" evidence="2"/>
<feature type="domain" description="Alpha-L-rhamnosidase C-terminal" evidence="7">
    <location>
        <begin position="967"/>
        <end position="1040"/>
    </location>
</feature>
<dbReference type="Pfam" id="PF05592">
    <property type="entry name" value="Bac_rhamnosid"/>
    <property type="match status" value="1"/>
</dbReference>
<evidence type="ECO:0000259" key="4">
    <source>
        <dbReference type="Pfam" id="PF05592"/>
    </source>
</evidence>
<name>A0ABU1N1U4_9CAUL</name>
<dbReference type="GO" id="GO:0030596">
    <property type="term" value="F:alpha-L-rhamnosidase activity"/>
    <property type="evidence" value="ECO:0007669"/>
    <property type="project" value="UniProtKB-EC"/>
</dbReference>